<dbReference type="EMBL" id="JACHEN010000012">
    <property type="protein sequence ID" value="MBB6216169.1"/>
    <property type="molecule type" value="Genomic_DNA"/>
</dbReference>
<evidence type="ECO:0000256" key="5">
    <source>
        <dbReference type="ARBA" id="ARBA00022723"/>
    </source>
</evidence>
<dbReference type="Pfam" id="PF01743">
    <property type="entry name" value="PolyA_pol"/>
    <property type="match status" value="1"/>
</dbReference>
<evidence type="ECO:0000256" key="7">
    <source>
        <dbReference type="RuleBase" id="RU003953"/>
    </source>
</evidence>
<keyword evidence="5" id="KW-0479">Metal-binding</keyword>
<dbReference type="Proteomes" id="UP000579281">
    <property type="component" value="Unassembled WGS sequence"/>
</dbReference>
<evidence type="ECO:0000313" key="9">
    <source>
        <dbReference type="EMBL" id="MBB6216169.1"/>
    </source>
</evidence>
<dbReference type="GO" id="GO:0016779">
    <property type="term" value="F:nucleotidyltransferase activity"/>
    <property type="evidence" value="ECO:0007669"/>
    <property type="project" value="UniProtKB-KW"/>
</dbReference>
<dbReference type="InterPro" id="IPR043519">
    <property type="entry name" value="NT_sf"/>
</dbReference>
<name>A0A841L1B0_9FIRM</name>
<evidence type="ECO:0000259" key="8">
    <source>
        <dbReference type="Pfam" id="PF01743"/>
    </source>
</evidence>
<reference evidence="9 10" key="1">
    <citation type="submission" date="2020-08" db="EMBL/GenBank/DDBJ databases">
        <title>Genomic Encyclopedia of Type Strains, Phase IV (KMG-IV): sequencing the most valuable type-strain genomes for metagenomic binning, comparative biology and taxonomic classification.</title>
        <authorList>
            <person name="Goeker M."/>
        </authorList>
    </citation>
    <scope>NUCLEOTIDE SEQUENCE [LARGE SCALE GENOMIC DNA]</scope>
    <source>
        <strain evidence="9 10">DSM 103526</strain>
    </source>
</reference>
<comment type="cofactor">
    <cofactor evidence="1">
        <name>Mg(2+)</name>
        <dbReference type="ChEBI" id="CHEBI:18420"/>
    </cofactor>
</comment>
<keyword evidence="3" id="KW-0819">tRNA processing</keyword>
<organism evidence="9 10">
    <name type="scientific">Anaerosolibacter carboniphilus</name>
    <dbReference type="NCBI Taxonomy" id="1417629"/>
    <lineage>
        <taxon>Bacteria</taxon>
        <taxon>Bacillati</taxon>
        <taxon>Bacillota</taxon>
        <taxon>Clostridia</taxon>
        <taxon>Peptostreptococcales</taxon>
        <taxon>Thermotaleaceae</taxon>
        <taxon>Anaerosolibacter</taxon>
    </lineage>
</organism>
<keyword evidence="6" id="KW-0460">Magnesium</keyword>
<comment type="similarity">
    <text evidence="7">Belongs to the tRNA nucleotidyltransferase/poly(A) polymerase family.</text>
</comment>
<evidence type="ECO:0000256" key="1">
    <source>
        <dbReference type="ARBA" id="ARBA00001946"/>
    </source>
</evidence>
<accession>A0A841L1B0</accession>
<comment type="caution">
    <text evidence="9">The sequence shown here is derived from an EMBL/GenBank/DDBJ whole genome shotgun (WGS) entry which is preliminary data.</text>
</comment>
<gene>
    <name evidence="9" type="ORF">HNQ80_002268</name>
</gene>
<evidence type="ECO:0000256" key="4">
    <source>
        <dbReference type="ARBA" id="ARBA00022695"/>
    </source>
</evidence>
<keyword evidence="10" id="KW-1185">Reference proteome</keyword>
<keyword evidence="7" id="KW-0694">RNA-binding</keyword>
<feature type="domain" description="Poly A polymerase head" evidence="8">
    <location>
        <begin position="1"/>
        <end position="78"/>
    </location>
</feature>
<dbReference type="GO" id="GO:0000049">
    <property type="term" value="F:tRNA binding"/>
    <property type="evidence" value="ECO:0007669"/>
    <property type="project" value="TreeGrafter"/>
</dbReference>
<keyword evidence="2 7" id="KW-0808">Transferase</keyword>
<dbReference type="GO" id="GO:0046872">
    <property type="term" value="F:metal ion binding"/>
    <property type="evidence" value="ECO:0007669"/>
    <property type="project" value="UniProtKB-KW"/>
</dbReference>
<dbReference type="SUPFAM" id="SSF81301">
    <property type="entry name" value="Nucleotidyltransferase"/>
    <property type="match status" value="1"/>
</dbReference>
<dbReference type="Gene3D" id="3.30.460.10">
    <property type="entry name" value="Beta Polymerase, domain 2"/>
    <property type="match status" value="1"/>
</dbReference>
<dbReference type="PANTHER" id="PTHR46173:SF1">
    <property type="entry name" value="CCA TRNA NUCLEOTIDYLTRANSFERASE 1, MITOCHONDRIAL"/>
    <property type="match status" value="1"/>
</dbReference>
<evidence type="ECO:0000256" key="6">
    <source>
        <dbReference type="ARBA" id="ARBA00022842"/>
    </source>
</evidence>
<dbReference type="InterPro" id="IPR002646">
    <property type="entry name" value="PolA_pol_head_dom"/>
</dbReference>
<evidence type="ECO:0000313" key="10">
    <source>
        <dbReference type="Proteomes" id="UP000579281"/>
    </source>
</evidence>
<dbReference type="AlphaFoldDB" id="A0A841L1B0"/>
<keyword evidence="4" id="KW-0548">Nucleotidyltransferase</keyword>
<evidence type="ECO:0000256" key="3">
    <source>
        <dbReference type="ARBA" id="ARBA00022694"/>
    </source>
</evidence>
<evidence type="ECO:0000256" key="2">
    <source>
        <dbReference type="ARBA" id="ARBA00022679"/>
    </source>
</evidence>
<dbReference type="GO" id="GO:0008033">
    <property type="term" value="P:tRNA processing"/>
    <property type="evidence" value="ECO:0007669"/>
    <property type="project" value="UniProtKB-KW"/>
</dbReference>
<dbReference type="PANTHER" id="PTHR46173">
    <property type="entry name" value="CCA TRNA NUCLEOTIDYLTRANSFERASE 1, MITOCHONDRIAL"/>
    <property type="match status" value="1"/>
</dbReference>
<sequence>MVGGCVRDSLLGKLSKDWDACTSAKPQLVIEILEKKGYRVVPTGLQHGTVTVVDQEEHYEITTFRVDGVYEDHRRPREMI</sequence>
<dbReference type="InterPro" id="IPR050264">
    <property type="entry name" value="Bact_CCA-adding_enz_type3_sf"/>
</dbReference>
<proteinExistence type="inferred from homology"/>
<protein>
    <submittedName>
        <fullName evidence="9">tRNA nucleotidyltransferase/poly(A) polymerase</fullName>
    </submittedName>
</protein>
<dbReference type="RefSeq" id="WP_330602833.1">
    <property type="nucleotide sequence ID" value="NZ_JACHEN010000012.1"/>
</dbReference>